<keyword evidence="1" id="KW-1133">Transmembrane helix</keyword>
<accession>A0A6N8JDV5</accession>
<protein>
    <submittedName>
        <fullName evidence="2">Uncharacterized protein</fullName>
    </submittedName>
</protein>
<dbReference type="RefSeq" id="WP_157302107.1">
    <property type="nucleotide sequence ID" value="NZ_BAAAZB010000015.1"/>
</dbReference>
<dbReference type="EMBL" id="WRXO01000007">
    <property type="protein sequence ID" value="MVT43457.1"/>
    <property type="molecule type" value="Genomic_DNA"/>
</dbReference>
<sequence length="329" mass="37302">MSISKTQWKIESDRITIRPRGILFILASVLAVIFIGLFLLGQKENAGYMRPLVVIMALVWLPFLLGGFTCVIFDRNAGRMKQMLFGFLPVRNVPFEKLYQVNMITQRPGGFNFRIFTRANKYGRGTIISSHYSKDTDPNAVAFINEVIPLIHQYLDAVAPLESENTAITDYEYFTEGDGIYTLKVKKAGLVVFGILSLAIGIHECTPDAWMYYLNIVGKLLVTIFPIALGVVFIAAAYTRLTFNIGTRIIERKSPIGIGNRQFSFDSFVNFETVRKTYNGVYTGTDINMFFETTGKKSNVLRVSTFRSAQQIERFMREIRSIINTGKRL</sequence>
<keyword evidence="1" id="KW-0812">Transmembrane</keyword>
<dbReference type="Proteomes" id="UP000468388">
    <property type="component" value="Unassembled WGS sequence"/>
</dbReference>
<comment type="caution">
    <text evidence="2">The sequence shown here is derived from an EMBL/GenBank/DDBJ whole genome shotgun (WGS) entry which is preliminary data.</text>
</comment>
<dbReference type="AlphaFoldDB" id="A0A6N8JDV5"/>
<feature type="transmembrane region" description="Helical" evidence="1">
    <location>
        <begin position="21"/>
        <end position="40"/>
    </location>
</feature>
<evidence type="ECO:0000313" key="3">
    <source>
        <dbReference type="Proteomes" id="UP000468388"/>
    </source>
</evidence>
<organism evidence="2 3">
    <name type="scientific">Chitinophaga oryziterrae</name>
    <dbReference type="NCBI Taxonomy" id="1031224"/>
    <lineage>
        <taxon>Bacteria</taxon>
        <taxon>Pseudomonadati</taxon>
        <taxon>Bacteroidota</taxon>
        <taxon>Chitinophagia</taxon>
        <taxon>Chitinophagales</taxon>
        <taxon>Chitinophagaceae</taxon>
        <taxon>Chitinophaga</taxon>
    </lineage>
</organism>
<evidence type="ECO:0000256" key="1">
    <source>
        <dbReference type="SAM" id="Phobius"/>
    </source>
</evidence>
<dbReference type="OrthoDB" id="667067at2"/>
<feature type="transmembrane region" description="Helical" evidence="1">
    <location>
        <begin position="52"/>
        <end position="73"/>
    </location>
</feature>
<reference evidence="2 3" key="1">
    <citation type="submission" date="2019-12" db="EMBL/GenBank/DDBJ databases">
        <title>The draft genomic sequence of strain Chitinophaga oryziterrae JCM 16595.</title>
        <authorList>
            <person name="Zhang X."/>
        </authorList>
    </citation>
    <scope>NUCLEOTIDE SEQUENCE [LARGE SCALE GENOMIC DNA]</scope>
    <source>
        <strain evidence="2 3">JCM 16595</strain>
    </source>
</reference>
<feature type="transmembrane region" description="Helical" evidence="1">
    <location>
        <begin position="220"/>
        <end position="243"/>
    </location>
</feature>
<feature type="transmembrane region" description="Helical" evidence="1">
    <location>
        <begin position="190"/>
        <end position="214"/>
    </location>
</feature>
<evidence type="ECO:0000313" key="2">
    <source>
        <dbReference type="EMBL" id="MVT43457.1"/>
    </source>
</evidence>
<name>A0A6N8JDV5_9BACT</name>
<keyword evidence="1" id="KW-0472">Membrane</keyword>
<keyword evidence="3" id="KW-1185">Reference proteome</keyword>
<gene>
    <name evidence="2" type="ORF">GO495_22855</name>
</gene>
<proteinExistence type="predicted"/>